<keyword evidence="2" id="KW-0812">Transmembrane</keyword>
<protein>
    <submittedName>
        <fullName evidence="3">Uncharacterized protein</fullName>
    </submittedName>
</protein>
<feature type="transmembrane region" description="Helical" evidence="2">
    <location>
        <begin position="433"/>
        <end position="454"/>
    </location>
</feature>
<feature type="transmembrane region" description="Helical" evidence="2">
    <location>
        <begin position="40"/>
        <end position="61"/>
    </location>
</feature>
<evidence type="ECO:0000256" key="2">
    <source>
        <dbReference type="SAM" id="Phobius"/>
    </source>
</evidence>
<organism evidence="3">
    <name type="scientific">Corethron hystrix</name>
    <dbReference type="NCBI Taxonomy" id="216773"/>
    <lineage>
        <taxon>Eukaryota</taxon>
        <taxon>Sar</taxon>
        <taxon>Stramenopiles</taxon>
        <taxon>Ochrophyta</taxon>
        <taxon>Bacillariophyta</taxon>
        <taxon>Coscinodiscophyceae</taxon>
        <taxon>Corethrophycidae</taxon>
        <taxon>Corethrales</taxon>
        <taxon>Corethraceae</taxon>
        <taxon>Corethron</taxon>
    </lineage>
</organism>
<dbReference type="PANTHER" id="PTHR13568">
    <property type="entry name" value="FAM11A, B PROTEIN"/>
    <property type="match status" value="1"/>
</dbReference>
<feature type="transmembrane region" description="Helical" evidence="2">
    <location>
        <begin position="399"/>
        <end position="421"/>
    </location>
</feature>
<feature type="transmembrane region" description="Helical" evidence="2">
    <location>
        <begin position="81"/>
        <end position="102"/>
    </location>
</feature>
<evidence type="ECO:0000313" key="3">
    <source>
        <dbReference type="EMBL" id="CAD8894770.1"/>
    </source>
</evidence>
<keyword evidence="2" id="KW-1133">Transmembrane helix</keyword>
<dbReference type="AlphaFoldDB" id="A0A7S1FWC6"/>
<name>A0A7S1FWC6_9STRA</name>
<gene>
    <name evidence="3" type="ORF">CHYS00102_LOCUS21984</name>
</gene>
<feature type="transmembrane region" description="Helical" evidence="2">
    <location>
        <begin position="217"/>
        <end position="239"/>
    </location>
</feature>
<sequence length="522" mass="57330">MDRTKIFLIFITVTVACFLQPVLVCLMADGHLGSRATWSSVLIPLWSFDVLLVLLCMAAIASGPTPLPDDLADWVDPSPMSARFLALSFVLMLSLFEIFLALKLDDVLEWNYASIFAPLFFYKALDLLSNWSAATVRIVTLQSVEDALGGDRTYDSLSEREKDKLSKKYLIVPDVYGPEFEYATVIQSEARAAVSAAVMHAVLLVLVVLHLDQNYKVSWGVIFLPVWIYSFGNCCSSFLSFSATHRNPGETFFAPENLGGDANDVTPEQGTDKTEATATNSGEGGVGIMSYGATNISSEGDVRPKVVAVSVAMEEKISGGENSDMTESSIGNFTSDLCSSDKMVTSNPNQNSKDEVRITQQGAVVESACPPEQSSTQDDEPIQFTDEENEKMLHATSQALMHMCGTCCSQIIWLVIVGLFVGKLDGAEYSSFWIIFPLCVPAAGLLCCTGYAVYSVQNDLHFHENDEDIINQQDLETGLIDETSPQVNVIPGNKIDKEMQPKYQAEQERNEMEVVDYDDDLD</sequence>
<reference evidence="3" key="1">
    <citation type="submission" date="2021-01" db="EMBL/GenBank/DDBJ databases">
        <authorList>
            <person name="Corre E."/>
            <person name="Pelletier E."/>
            <person name="Niang G."/>
            <person name="Scheremetjew M."/>
            <person name="Finn R."/>
            <person name="Kale V."/>
            <person name="Holt S."/>
            <person name="Cochrane G."/>
            <person name="Meng A."/>
            <person name="Brown T."/>
            <person name="Cohen L."/>
        </authorList>
    </citation>
    <scope>NUCLEOTIDE SEQUENCE</scope>
    <source>
        <strain evidence="3">308</strain>
    </source>
</reference>
<keyword evidence="2" id="KW-0472">Membrane</keyword>
<evidence type="ECO:0000256" key="1">
    <source>
        <dbReference type="SAM" id="MobiDB-lite"/>
    </source>
</evidence>
<feature type="transmembrane region" description="Helical" evidence="2">
    <location>
        <begin position="192"/>
        <end position="211"/>
    </location>
</feature>
<feature type="compositionally biased region" description="Acidic residues" evidence="1">
    <location>
        <begin position="513"/>
        <end position="522"/>
    </location>
</feature>
<dbReference type="InterPro" id="IPR019396">
    <property type="entry name" value="TM_Fragile-X-F-assoc"/>
</dbReference>
<dbReference type="PANTHER" id="PTHR13568:SF9">
    <property type="entry name" value="TRANSMEMBRANE PROTEIN 203"/>
    <property type="match status" value="1"/>
</dbReference>
<feature type="region of interest" description="Disordered" evidence="1">
    <location>
        <begin position="253"/>
        <end position="283"/>
    </location>
</feature>
<accession>A0A7S1FWC6</accession>
<proteinExistence type="predicted"/>
<feature type="compositionally biased region" description="Basic and acidic residues" evidence="1">
    <location>
        <begin position="502"/>
        <end position="512"/>
    </location>
</feature>
<dbReference type="EMBL" id="HBFR01030253">
    <property type="protein sequence ID" value="CAD8894770.1"/>
    <property type="molecule type" value="Transcribed_RNA"/>
</dbReference>
<feature type="transmembrane region" description="Helical" evidence="2">
    <location>
        <begin position="6"/>
        <end position="28"/>
    </location>
</feature>
<dbReference type="PROSITE" id="PS51257">
    <property type="entry name" value="PROKAR_LIPOPROTEIN"/>
    <property type="match status" value="1"/>
</dbReference>
<feature type="region of interest" description="Disordered" evidence="1">
    <location>
        <begin position="502"/>
        <end position="522"/>
    </location>
</feature>